<sequence length="360" mass="40060">MERLEYEAEKEAVLERVHKRSANQLVADGTGIVGLGAEFDRSAGRITLYWEYGHLPYLSEISRGTGKTTQKEIGKVLVSLAGRTVLISTVDGGVDVEDASKTISGEVESVSSDCMVVVTQYERLPAGRRGGRNHLFRADLGPNIVAYKRQPWFEDAGIGCWLHYRCNATCPGLFFELKAKSAGPAECFKATPGHGHSVHGSYEADGPNEGVLVTLTSGSGKELFRNANPSGRFSIEVMEELPHKLCFESSVEESQMVSFNFHVDEHGDGTDHHDKEHMEYVTKEHTDKVEELVAKLETKANDILDQQQYAITREAVHRETAESTNARVMWWTLAEVAVLISLAAFQVYYLRSYFEVKQIV</sequence>
<evidence type="ECO:0000259" key="8">
    <source>
        <dbReference type="SMART" id="SM01190"/>
    </source>
</evidence>
<keyword evidence="10" id="KW-1185">Reference proteome</keyword>
<feature type="domain" description="GOLD" evidence="8">
    <location>
        <begin position="172"/>
        <end position="355"/>
    </location>
</feature>
<comment type="subcellular location">
    <subcellularLocation>
        <location evidence="1">Membrane</location>
        <topology evidence="1">Single-pass type I membrane protein</topology>
    </subcellularLocation>
</comment>
<dbReference type="InterPro" id="IPR015720">
    <property type="entry name" value="Emp24-like"/>
</dbReference>
<feature type="transmembrane region" description="Helical" evidence="7">
    <location>
        <begin position="328"/>
        <end position="350"/>
    </location>
</feature>
<proteinExistence type="inferred from homology"/>
<keyword evidence="4" id="KW-0732">Signal</keyword>
<protein>
    <submittedName>
        <fullName evidence="9">EMP24 protein</fullName>
    </submittedName>
</protein>
<dbReference type="OrthoDB" id="62956at2759"/>
<comment type="similarity">
    <text evidence="2">Belongs to the EMP24/GP25L family.</text>
</comment>
<evidence type="ECO:0000256" key="1">
    <source>
        <dbReference type="ARBA" id="ARBA00004479"/>
    </source>
</evidence>
<evidence type="ECO:0000256" key="3">
    <source>
        <dbReference type="ARBA" id="ARBA00022692"/>
    </source>
</evidence>
<keyword evidence="3 7" id="KW-0812">Transmembrane</keyword>
<accession>A0A813C9D8</accession>
<dbReference type="EMBL" id="CAJNJA010093362">
    <property type="protein sequence ID" value="CAE7941201.1"/>
    <property type="molecule type" value="Genomic_DNA"/>
</dbReference>
<evidence type="ECO:0000313" key="10">
    <source>
        <dbReference type="Proteomes" id="UP000601435"/>
    </source>
</evidence>
<dbReference type="AlphaFoldDB" id="A0A813C9D8"/>
<reference evidence="9" key="1">
    <citation type="submission" date="2021-02" db="EMBL/GenBank/DDBJ databases">
        <authorList>
            <person name="Dougan E. K."/>
            <person name="Rhodes N."/>
            <person name="Thang M."/>
            <person name="Chan C."/>
        </authorList>
    </citation>
    <scope>NUCLEOTIDE SEQUENCE</scope>
</reference>
<organism evidence="9 10">
    <name type="scientific">Symbiodinium necroappetens</name>
    <dbReference type="NCBI Taxonomy" id="1628268"/>
    <lineage>
        <taxon>Eukaryota</taxon>
        <taxon>Sar</taxon>
        <taxon>Alveolata</taxon>
        <taxon>Dinophyceae</taxon>
        <taxon>Suessiales</taxon>
        <taxon>Symbiodiniaceae</taxon>
        <taxon>Symbiodinium</taxon>
    </lineage>
</organism>
<dbReference type="Pfam" id="PF01105">
    <property type="entry name" value="EMP24_GP25L"/>
    <property type="match status" value="1"/>
</dbReference>
<evidence type="ECO:0000256" key="4">
    <source>
        <dbReference type="ARBA" id="ARBA00022729"/>
    </source>
</evidence>
<evidence type="ECO:0000256" key="2">
    <source>
        <dbReference type="ARBA" id="ARBA00007104"/>
    </source>
</evidence>
<evidence type="ECO:0000313" key="9">
    <source>
        <dbReference type="EMBL" id="CAE7941201.1"/>
    </source>
</evidence>
<evidence type="ECO:0000256" key="5">
    <source>
        <dbReference type="ARBA" id="ARBA00022989"/>
    </source>
</evidence>
<dbReference type="SMART" id="SM01190">
    <property type="entry name" value="EMP24_GP25L"/>
    <property type="match status" value="1"/>
</dbReference>
<dbReference type="Proteomes" id="UP000601435">
    <property type="component" value="Unassembled WGS sequence"/>
</dbReference>
<keyword evidence="6 7" id="KW-0472">Membrane</keyword>
<gene>
    <name evidence="9" type="primary">EMP24</name>
    <name evidence="9" type="ORF">SNEC2469_LOCUS34187</name>
</gene>
<comment type="caution">
    <text evidence="9">The sequence shown here is derived from an EMBL/GenBank/DDBJ whole genome shotgun (WGS) entry which is preliminary data.</text>
</comment>
<name>A0A813C9D8_9DINO</name>
<keyword evidence="5 7" id="KW-1133">Transmembrane helix</keyword>
<evidence type="ECO:0000256" key="7">
    <source>
        <dbReference type="SAM" id="Phobius"/>
    </source>
</evidence>
<dbReference type="InterPro" id="IPR009038">
    <property type="entry name" value="GOLD_dom"/>
</dbReference>
<evidence type="ECO:0000256" key="6">
    <source>
        <dbReference type="ARBA" id="ARBA00023136"/>
    </source>
</evidence>
<dbReference type="PANTHER" id="PTHR22811">
    <property type="entry name" value="TRANSMEMBRANE EMP24 DOMAIN-CONTAINING PROTEIN"/>
    <property type="match status" value="1"/>
</dbReference>
<dbReference type="GO" id="GO:0016020">
    <property type="term" value="C:membrane"/>
    <property type="evidence" value="ECO:0007669"/>
    <property type="project" value="UniProtKB-SubCell"/>
</dbReference>